<protein>
    <recommendedName>
        <fullName evidence="9">Endoribonuclease YbeY</fullName>
        <ecNumber evidence="9">3.1.-.-</ecNumber>
    </recommendedName>
</protein>
<evidence type="ECO:0000256" key="7">
    <source>
        <dbReference type="ARBA" id="ARBA00022801"/>
    </source>
</evidence>
<evidence type="ECO:0000256" key="8">
    <source>
        <dbReference type="ARBA" id="ARBA00022833"/>
    </source>
</evidence>
<dbReference type="GO" id="GO:0004222">
    <property type="term" value="F:metalloendopeptidase activity"/>
    <property type="evidence" value="ECO:0007669"/>
    <property type="project" value="InterPro"/>
</dbReference>
<proteinExistence type="inferred from homology"/>
<feature type="binding site" evidence="9">
    <location>
        <position position="158"/>
    </location>
    <ligand>
        <name>Zn(2+)</name>
        <dbReference type="ChEBI" id="CHEBI:29105"/>
        <note>catalytic</note>
    </ligand>
</feature>
<dbReference type="AlphaFoldDB" id="A0A2G6KBJ7"/>
<evidence type="ECO:0000256" key="5">
    <source>
        <dbReference type="ARBA" id="ARBA00022723"/>
    </source>
</evidence>
<sequence>MDSTLSISPLPMWFVTRSWPTSWPPTNGAIPVMADPYSPTGEAAPPHIVVANAQDEVAVDLDRWARLAGHALAAEGAVGEMTLTFIDRDEIAALKERYLGGSGPTDVLSFPLDTSEAPTIGDEPALIGDVVICPSVAHDQAPDHAGTLDDEIALLVVHGCLHLVGYDHADPAETAVMRGRERELLSEWHWNGPVPPGFRQEQD</sequence>
<dbReference type="EC" id="3.1.-.-" evidence="9"/>
<dbReference type="PANTHER" id="PTHR46986:SF1">
    <property type="entry name" value="ENDORIBONUCLEASE YBEY, CHLOROPLASTIC"/>
    <property type="match status" value="1"/>
</dbReference>
<organism evidence="10 11">
    <name type="scientific">Ilumatobacter coccineus</name>
    <dbReference type="NCBI Taxonomy" id="467094"/>
    <lineage>
        <taxon>Bacteria</taxon>
        <taxon>Bacillati</taxon>
        <taxon>Actinomycetota</taxon>
        <taxon>Acidimicrobiia</taxon>
        <taxon>Acidimicrobiales</taxon>
        <taxon>Ilumatobacteraceae</taxon>
        <taxon>Ilumatobacter</taxon>
    </lineage>
</organism>
<dbReference type="PROSITE" id="PS01306">
    <property type="entry name" value="UPF0054"/>
    <property type="match status" value="1"/>
</dbReference>
<evidence type="ECO:0000256" key="6">
    <source>
        <dbReference type="ARBA" id="ARBA00022759"/>
    </source>
</evidence>
<comment type="function">
    <text evidence="9">Single strand-specific metallo-endoribonuclease involved in late-stage 70S ribosome quality control and in maturation of the 3' terminus of the 16S rRNA.</text>
</comment>
<gene>
    <name evidence="9 10" type="primary">ybeY</name>
    <name evidence="10" type="ORF">CSA55_02385</name>
</gene>
<name>A0A2G6KBJ7_9ACTN</name>
<feature type="binding site" evidence="9">
    <location>
        <position position="162"/>
    </location>
    <ligand>
        <name>Zn(2+)</name>
        <dbReference type="ChEBI" id="CHEBI:29105"/>
        <note>catalytic</note>
    </ligand>
</feature>
<evidence type="ECO:0000256" key="1">
    <source>
        <dbReference type="ARBA" id="ARBA00010875"/>
    </source>
</evidence>
<dbReference type="EMBL" id="PDSL01000038">
    <property type="protein sequence ID" value="PIE33076.1"/>
    <property type="molecule type" value="Genomic_DNA"/>
</dbReference>
<dbReference type="GO" id="GO:0004521">
    <property type="term" value="F:RNA endonuclease activity"/>
    <property type="evidence" value="ECO:0007669"/>
    <property type="project" value="UniProtKB-UniRule"/>
</dbReference>
<feature type="binding site" evidence="9">
    <location>
        <position position="168"/>
    </location>
    <ligand>
        <name>Zn(2+)</name>
        <dbReference type="ChEBI" id="CHEBI:29105"/>
        <note>catalytic</note>
    </ligand>
</feature>
<dbReference type="Pfam" id="PF02130">
    <property type="entry name" value="YbeY"/>
    <property type="match status" value="1"/>
</dbReference>
<keyword evidence="3 9" id="KW-0698">rRNA processing</keyword>
<accession>A0A2G6KBJ7</accession>
<comment type="similarity">
    <text evidence="1 9">Belongs to the endoribonuclease YbeY family.</text>
</comment>
<evidence type="ECO:0000256" key="3">
    <source>
        <dbReference type="ARBA" id="ARBA00022552"/>
    </source>
</evidence>
<comment type="cofactor">
    <cofactor evidence="9">
        <name>Zn(2+)</name>
        <dbReference type="ChEBI" id="CHEBI:29105"/>
    </cofactor>
    <text evidence="9">Binds 1 zinc ion.</text>
</comment>
<dbReference type="Proteomes" id="UP000230914">
    <property type="component" value="Unassembled WGS sequence"/>
</dbReference>
<evidence type="ECO:0000313" key="11">
    <source>
        <dbReference type="Proteomes" id="UP000230914"/>
    </source>
</evidence>
<dbReference type="SUPFAM" id="SSF55486">
    <property type="entry name" value="Metalloproteases ('zincins'), catalytic domain"/>
    <property type="match status" value="1"/>
</dbReference>
<keyword evidence="4 9" id="KW-0540">Nuclease</keyword>
<keyword evidence="8 9" id="KW-0862">Zinc</keyword>
<evidence type="ECO:0000256" key="9">
    <source>
        <dbReference type="HAMAP-Rule" id="MF_00009"/>
    </source>
</evidence>
<keyword evidence="2 9" id="KW-0690">Ribosome biogenesis</keyword>
<keyword evidence="6 9" id="KW-0255">Endonuclease</keyword>
<evidence type="ECO:0000313" key="10">
    <source>
        <dbReference type="EMBL" id="PIE33076.1"/>
    </source>
</evidence>
<evidence type="ECO:0000256" key="4">
    <source>
        <dbReference type="ARBA" id="ARBA00022722"/>
    </source>
</evidence>
<reference evidence="10 11" key="1">
    <citation type="submission" date="2017-10" db="EMBL/GenBank/DDBJ databases">
        <title>Novel microbial diversity and functional potential in the marine mammal oral microbiome.</title>
        <authorList>
            <person name="Dudek N.K."/>
            <person name="Sun C.L."/>
            <person name="Burstein D."/>
            <person name="Kantor R.S."/>
            <person name="Aliaga Goltsman D.S."/>
            <person name="Bik E.M."/>
            <person name="Thomas B.C."/>
            <person name="Banfield J.F."/>
            <person name="Relman D.A."/>
        </authorList>
    </citation>
    <scope>NUCLEOTIDE SEQUENCE [LARGE SCALE GENOMIC DNA]</scope>
    <source>
        <strain evidence="10">DOLJORAL78_61_10</strain>
    </source>
</reference>
<dbReference type="GO" id="GO:0005737">
    <property type="term" value="C:cytoplasm"/>
    <property type="evidence" value="ECO:0007669"/>
    <property type="project" value="UniProtKB-SubCell"/>
</dbReference>
<dbReference type="PANTHER" id="PTHR46986">
    <property type="entry name" value="ENDORIBONUCLEASE YBEY, CHLOROPLASTIC"/>
    <property type="match status" value="1"/>
</dbReference>
<dbReference type="InterPro" id="IPR023091">
    <property type="entry name" value="MetalPrtase_cat_dom_sf_prd"/>
</dbReference>
<dbReference type="Gene3D" id="3.40.390.30">
    <property type="entry name" value="Metalloproteases ('zincins'), catalytic domain"/>
    <property type="match status" value="1"/>
</dbReference>
<dbReference type="GO" id="GO:0008270">
    <property type="term" value="F:zinc ion binding"/>
    <property type="evidence" value="ECO:0007669"/>
    <property type="project" value="UniProtKB-UniRule"/>
</dbReference>
<dbReference type="GO" id="GO:0006364">
    <property type="term" value="P:rRNA processing"/>
    <property type="evidence" value="ECO:0007669"/>
    <property type="project" value="UniProtKB-UniRule"/>
</dbReference>
<dbReference type="InterPro" id="IPR002036">
    <property type="entry name" value="YbeY"/>
</dbReference>
<dbReference type="InterPro" id="IPR020549">
    <property type="entry name" value="YbeY_CS"/>
</dbReference>
<dbReference type="NCBIfam" id="TIGR00043">
    <property type="entry name" value="rRNA maturation RNase YbeY"/>
    <property type="match status" value="1"/>
</dbReference>
<dbReference type="HAMAP" id="MF_00009">
    <property type="entry name" value="Endoribonucl_YbeY"/>
    <property type="match status" value="1"/>
</dbReference>
<keyword evidence="5 9" id="KW-0479">Metal-binding</keyword>
<evidence type="ECO:0000256" key="2">
    <source>
        <dbReference type="ARBA" id="ARBA00022517"/>
    </source>
</evidence>
<comment type="caution">
    <text evidence="10">The sequence shown here is derived from an EMBL/GenBank/DDBJ whole genome shotgun (WGS) entry which is preliminary data.</text>
</comment>
<keyword evidence="9" id="KW-0963">Cytoplasm</keyword>
<keyword evidence="7 9" id="KW-0378">Hydrolase</keyword>
<comment type="subcellular location">
    <subcellularLocation>
        <location evidence="9">Cytoplasm</location>
    </subcellularLocation>
</comment>